<feature type="compositionally biased region" description="Basic and acidic residues" evidence="1">
    <location>
        <begin position="136"/>
        <end position="145"/>
    </location>
</feature>
<name>A0A843YDX9_9RHOB</name>
<dbReference type="EMBL" id="WIBF01000006">
    <property type="protein sequence ID" value="MQQ09121.1"/>
    <property type="molecule type" value="Genomic_DNA"/>
</dbReference>
<keyword evidence="3" id="KW-1185">Reference proteome</keyword>
<sequence>MNDEEHELDYNLKPPEPFDRAIANLNLRGISNTSSEGLDLEITASFGNDYIDIPLSDGGILEARCNIFEALIVAKPYNCHFTDKNSTERDGGYQIVQKFHGERSSSQMVQRNSSVGGEVSGGKYGASASASHTRTKNKETGTSDKHTITGEKQFRQVQYGLDQIRIFPNPDKAALVGNLVDHSQCFRVLPIDSSKPFGVLVQLLVRRNWLLLSDPKPISLSEQLTSFLDRALKGNDPIDRFHKEAFQVLLQHLVSTGLQAVGESTYATFAARAIRAIPVSGNDLEHRHIDLHPRSLELPVRDIEAVLSEDPVAVRRVLLEHGVDEANIPGLPRRFAFLPTGVLLEDLEQPVELLELMRSWTDRYDRSDFDILTSIDSNSPIRPWDKVIVPAGHESFSTGRMRVKRIREVDYTGIRALIEKTAVSFQYIRKSRKYPSKNFDYVEGEFVQITDDRQTGISESLNAN</sequence>
<evidence type="ECO:0000256" key="1">
    <source>
        <dbReference type="SAM" id="MobiDB-lite"/>
    </source>
</evidence>
<dbReference type="AlphaFoldDB" id="A0A843YDX9"/>
<feature type="compositionally biased region" description="Polar residues" evidence="1">
    <location>
        <begin position="104"/>
        <end position="115"/>
    </location>
</feature>
<protein>
    <submittedName>
        <fullName evidence="2">Uncharacterized protein</fullName>
    </submittedName>
</protein>
<proteinExistence type="predicted"/>
<evidence type="ECO:0000313" key="2">
    <source>
        <dbReference type="EMBL" id="MQQ09121.1"/>
    </source>
</evidence>
<organism evidence="2 3">
    <name type="scientific">Tritonibacter litoralis</name>
    <dbReference type="NCBI Taxonomy" id="2662264"/>
    <lineage>
        <taxon>Bacteria</taxon>
        <taxon>Pseudomonadati</taxon>
        <taxon>Pseudomonadota</taxon>
        <taxon>Alphaproteobacteria</taxon>
        <taxon>Rhodobacterales</taxon>
        <taxon>Paracoccaceae</taxon>
        <taxon>Tritonibacter</taxon>
    </lineage>
</organism>
<accession>A0A843YDX9</accession>
<dbReference type="Proteomes" id="UP000444174">
    <property type="component" value="Unassembled WGS sequence"/>
</dbReference>
<comment type="caution">
    <text evidence="2">The sequence shown here is derived from an EMBL/GenBank/DDBJ whole genome shotgun (WGS) entry which is preliminary data.</text>
</comment>
<feature type="region of interest" description="Disordered" evidence="1">
    <location>
        <begin position="104"/>
        <end position="145"/>
    </location>
</feature>
<gene>
    <name evidence="2" type="ORF">GFB49_11700</name>
</gene>
<reference evidence="2 3" key="1">
    <citation type="submission" date="2019-10" db="EMBL/GenBank/DDBJ databases">
        <title>Epibacterium sp. nov., isolated from seawater.</title>
        <authorList>
            <person name="Zhang X."/>
            <person name="Li N."/>
        </authorList>
    </citation>
    <scope>NUCLEOTIDE SEQUENCE [LARGE SCALE GENOMIC DNA]</scope>
    <source>
        <strain evidence="2 3">SM1979</strain>
    </source>
</reference>
<dbReference type="RefSeq" id="WP_153216065.1">
    <property type="nucleotide sequence ID" value="NZ_WIBF01000006.1"/>
</dbReference>
<evidence type="ECO:0000313" key="3">
    <source>
        <dbReference type="Proteomes" id="UP000444174"/>
    </source>
</evidence>